<dbReference type="PIRSF" id="PIRSF001123">
    <property type="entry name" value="PepA_GA"/>
    <property type="match status" value="1"/>
</dbReference>
<comment type="cofactor">
    <cofactor evidence="8">
        <name>a divalent metal cation</name>
        <dbReference type="ChEBI" id="CHEBI:60240"/>
    </cofactor>
    <text evidence="8">Binds 2 divalent metal cations per subunit.</text>
</comment>
<dbReference type="PANTHER" id="PTHR32481:SF0">
    <property type="entry name" value="AMINOPEPTIDASE YPDE-RELATED"/>
    <property type="match status" value="1"/>
</dbReference>
<comment type="similarity">
    <text evidence="1 6">Belongs to the peptidase M42 family.</text>
</comment>
<protein>
    <submittedName>
        <fullName evidence="9">Peptidase M42</fullName>
    </submittedName>
</protein>
<evidence type="ECO:0000256" key="5">
    <source>
        <dbReference type="ARBA" id="ARBA00022801"/>
    </source>
</evidence>
<dbReference type="KEGG" id="aarg:Aargi30884_19830"/>
<accession>A0A6N4TJ88</accession>
<keyword evidence="2" id="KW-0031">Aminopeptidase</keyword>
<dbReference type="NCBIfam" id="NF007421">
    <property type="entry name" value="PRK09961.1"/>
    <property type="match status" value="1"/>
</dbReference>
<dbReference type="RefSeq" id="WP_163052181.1">
    <property type="nucleotide sequence ID" value="NZ_AP019695.1"/>
</dbReference>
<feature type="binding site" evidence="8">
    <location>
        <position position="221"/>
    </location>
    <ligand>
        <name>Zn(2+)</name>
        <dbReference type="ChEBI" id="CHEBI:29105"/>
        <label>1</label>
    </ligand>
</feature>
<evidence type="ECO:0000256" key="6">
    <source>
        <dbReference type="PIRNR" id="PIRNR001123"/>
    </source>
</evidence>
<proteinExistence type="inferred from homology"/>
<organism evidence="9 10">
    <name type="scientific">Amedibacterium intestinale</name>
    <dbReference type="NCBI Taxonomy" id="2583452"/>
    <lineage>
        <taxon>Bacteria</taxon>
        <taxon>Bacillati</taxon>
        <taxon>Bacillota</taxon>
        <taxon>Erysipelotrichia</taxon>
        <taxon>Erysipelotrichales</taxon>
        <taxon>Erysipelotrichaceae</taxon>
        <taxon>Amedibacterium</taxon>
    </lineage>
</organism>
<dbReference type="InterPro" id="IPR008007">
    <property type="entry name" value="Peptidase_M42"/>
</dbReference>
<evidence type="ECO:0000256" key="3">
    <source>
        <dbReference type="ARBA" id="ARBA00022670"/>
    </source>
</evidence>
<feature type="active site" description="Proton acceptor" evidence="7">
    <location>
        <position position="198"/>
    </location>
</feature>
<dbReference type="GO" id="GO:0004177">
    <property type="term" value="F:aminopeptidase activity"/>
    <property type="evidence" value="ECO:0007669"/>
    <property type="project" value="UniProtKB-UniRule"/>
</dbReference>
<evidence type="ECO:0000256" key="7">
    <source>
        <dbReference type="PIRSR" id="PIRSR001123-1"/>
    </source>
</evidence>
<dbReference type="GO" id="GO:0006508">
    <property type="term" value="P:proteolysis"/>
    <property type="evidence" value="ECO:0007669"/>
    <property type="project" value="UniProtKB-KW"/>
</dbReference>
<evidence type="ECO:0000256" key="4">
    <source>
        <dbReference type="ARBA" id="ARBA00022723"/>
    </source>
</evidence>
<dbReference type="EMBL" id="AP019695">
    <property type="protein sequence ID" value="BBK23080.1"/>
    <property type="molecule type" value="Genomic_DNA"/>
</dbReference>
<feature type="binding site" evidence="8">
    <location>
        <position position="199"/>
    </location>
    <ligand>
        <name>Zn(2+)</name>
        <dbReference type="ChEBI" id="CHEBI:29105"/>
        <label>2</label>
    </ligand>
</feature>
<dbReference type="Gene3D" id="3.40.630.10">
    <property type="entry name" value="Zn peptidases"/>
    <property type="match status" value="1"/>
</dbReference>
<gene>
    <name evidence="9" type="ORF">Aargi30884_19830</name>
</gene>
<dbReference type="GO" id="GO:0046872">
    <property type="term" value="F:metal ion binding"/>
    <property type="evidence" value="ECO:0007669"/>
    <property type="project" value="UniProtKB-UniRule"/>
</dbReference>
<name>A0A6N4TJ88_9FIRM</name>
<keyword evidence="10" id="KW-1185">Reference proteome</keyword>
<evidence type="ECO:0000313" key="9">
    <source>
        <dbReference type="EMBL" id="BBK23080.1"/>
    </source>
</evidence>
<keyword evidence="5" id="KW-0378">Hydrolase</keyword>
<dbReference type="InterPro" id="IPR023367">
    <property type="entry name" value="Peptidase_M42_dom2"/>
</dbReference>
<dbReference type="AlphaFoldDB" id="A0A6N4TJ88"/>
<feature type="binding site" evidence="8">
    <location>
        <position position="166"/>
    </location>
    <ligand>
        <name>Zn(2+)</name>
        <dbReference type="ChEBI" id="CHEBI:29105"/>
        <label>2</label>
    </ligand>
</feature>
<dbReference type="InterPro" id="IPR051464">
    <property type="entry name" value="Peptidase_M42_aminopept"/>
</dbReference>
<dbReference type="Proteomes" id="UP000464754">
    <property type="component" value="Chromosome"/>
</dbReference>
<dbReference type="Gene3D" id="2.40.30.40">
    <property type="entry name" value="Peptidase M42, domain 2"/>
    <property type="match status" value="1"/>
</dbReference>
<evidence type="ECO:0000256" key="8">
    <source>
        <dbReference type="PIRSR" id="PIRSR001123-2"/>
    </source>
</evidence>
<feature type="binding site" evidence="8">
    <location>
        <position position="308"/>
    </location>
    <ligand>
        <name>Zn(2+)</name>
        <dbReference type="ChEBI" id="CHEBI:29105"/>
        <label>2</label>
    </ligand>
</feature>
<evidence type="ECO:0000256" key="1">
    <source>
        <dbReference type="ARBA" id="ARBA00006272"/>
    </source>
</evidence>
<reference evidence="10" key="1">
    <citation type="submission" date="2019-05" db="EMBL/GenBank/DDBJ databases">
        <title>Complete genome sequencing of Absiella argi strain JCM 30884.</title>
        <authorList>
            <person name="Sakamoto M."/>
            <person name="Murakami T."/>
            <person name="Mori H."/>
        </authorList>
    </citation>
    <scope>NUCLEOTIDE SEQUENCE [LARGE SCALE GENOMIC DNA]</scope>
    <source>
        <strain evidence="10">JCM 30884</strain>
    </source>
</reference>
<feature type="binding site" evidence="8">
    <location>
        <position position="166"/>
    </location>
    <ligand>
        <name>Zn(2+)</name>
        <dbReference type="ChEBI" id="CHEBI:29105"/>
        <label>1</label>
    </ligand>
</feature>
<sequence>MKLEFLEKLSNADGIASNEGEVRKVLYDELKDYADEVSCDNLGSIIFKKGNSGPKIMICAHMDEVGFIVRSISDMGQVMLMHVGGVKPLAQFMQRVRITTEDGRKIHGIIQATYDNGSATKVYVDLGADNAQEVYALGIKEGDMVTYTTEFEQFAIDGCVAGKAFDDRLGCFIMGEVLKRLKDKKHPNTVYMVGTSSEEVGIRGAKTAVYKVNPDIVLPIDVACFQDEFVRNHTNRRQIGKGMMQTNFDRTLAPNRVLMKYIRQTADRLQKPLQQDMFNGGGTDGGEAHKSRDGKPTAVSCLPVRYGHCAYSIAKLQDIQDAIDIFTEIIMNFDEDAYKDCIDFLKGE</sequence>
<dbReference type="Pfam" id="PF05343">
    <property type="entry name" value="Peptidase_M42"/>
    <property type="match status" value="1"/>
</dbReference>
<dbReference type="SUPFAM" id="SSF53187">
    <property type="entry name" value="Zn-dependent exopeptidases"/>
    <property type="match status" value="1"/>
</dbReference>
<keyword evidence="3" id="KW-0645">Protease</keyword>
<keyword evidence="4 8" id="KW-0479">Metal-binding</keyword>
<dbReference type="SUPFAM" id="SSF101821">
    <property type="entry name" value="Aminopeptidase/glucanase lid domain"/>
    <property type="match status" value="1"/>
</dbReference>
<evidence type="ECO:0000256" key="2">
    <source>
        <dbReference type="ARBA" id="ARBA00022438"/>
    </source>
</evidence>
<evidence type="ECO:0000313" key="10">
    <source>
        <dbReference type="Proteomes" id="UP000464754"/>
    </source>
</evidence>
<feature type="binding site" evidence="8">
    <location>
        <position position="61"/>
    </location>
    <ligand>
        <name>Zn(2+)</name>
        <dbReference type="ChEBI" id="CHEBI:29105"/>
        <label>1</label>
    </ligand>
</feature>
<dbReference type="PANTHER" id="PTHR32481">
    <property type="entry name" value="AMINOPEPTIDASE"/>
    <property type="match status" value="1"/>
</dbReference>